<dbReference type="RefSeq" id="XP_011132996.1">
    <property type="nucleotide sequence ID" value="XM_011134694.1"/>
</dbReference>
<accession>A0A023AYR5</accession>
<feature type="compositionally biased region" description="Polar residues" evidence="1">
    <location>
        <begin position="59"/>
        <end position="79"/>
    </location>
</feature>
<organism evidence="2 3">
    <name type="scientific">Gregarina niphandrodes</name>
    <name type="common">Septate eugregarine</name>
    <dbReference type="NCBI Taxonomy" id="110365"/>
    <lineage>
        <taxon>Eukaryota</taxon>
        <taxon>Sar</taxon>
        <taxon>Alveolata</taxon>
        <taxon>Apicomplexa</taxon>
        <taxon>Conoidasida</taxon>
        <taxon>Gregarinasina</taxon>
        <taxon>Eugregarinorida</taxon>
        <taxon>Gregarinidae</taxon>
        <taxon>Gregarina</taxon>
    </lineage>
</organism>
<dbReference type="VEuPathDB" id="CryptoDB:GNI_157750"/>
<evidence type="ECO:0000256" key="1">
    <source>
        <dbReference type="SAM" id="MobiDB-lite"/>
    </source>
</evidence>
<keyword evidence="3" id="KW-1185">Reference proteome</keyword>
<evidence type="ECO:0000313" key="3">
    <source>
        <dbReference type="Proteomes" id="UP000019763"/>
    </source>
</evidence>
<proteinExistence type="predicted"/>
<comment type="caution">
    <text evidence="2">The sequence shown here is derived from an EMBL/GenBank/DDBJ whole genome shotgun (WGS) entry which is preliminary data.</text>
</comment>
<evidence type="ECO:0000313" key="2">
    <source>
        <dbReference type="EMBL" id="EZG43812.1"/>
    </source>
</evidence>
<feature type="region of interest" description="Disordered" evidence="1">
    <location>
        <begin position="121"/>
        <end position="199"/>
    </location>
</feature>
<dbReference type="EMBL" id="AFNH02001174">
    <property type="protein sequence ID" value="EZG43812.1"/>
    <property type="molecule type" value="Genomic_DNA"/>
</dbReference>
<protein>
    <submittedName>
        <fullName evidence="2">Uncharacterized protein</fullName>
    </submittedName>
</protein>
<reference evidence="2" key="1">
    <citation type="submission" date="2013-12" db="EMBL/GenBank/DDBJ databases">
        <authorList>
            <person name="Omoto C.K."/>
            <person name="Sibley D."/>
            <person name="Venepally P."/>
            <person name="Hadjithomas M."/>
            <person name="Karamycheva S."/>
            <person name="Brunk B."/>
            <person name="Roos D."/>
            <person name="Caler E."/>
            <person name="Lorenzi H."/>
        </authorList>
    </citation>
    <scope>NUCLEOTIDE SEQUENCE</scope>
</reference>
<dbReference type="GeneID" id="22915489"/>
<name>A0A023AYR5_GRENI</name>
<gene>
    <name evidence="2" type="ORF">GNI_157750</name>
</gene>
<dbReference type="Proteomes" id="UP000019763">
    <property type="component" value="Unassembled WGS sequence"/>
</dbReference>
<feature type="compositionally biased region" description="Basic and acidic residues" evidence="1">
    <location>
        <begin position="172"/>
        <end position="199"/>
    </location>
</feature>
<feature type="region of interest" description="Disordered" evidence="1">
    <location>
        <begin position="50"/>
        <end position="97"/>
    </location>
</feature>
<sequence>MFCPTTQFPSGRDHTALSVLKALDSGNYDSDIADLLHALTYAQRATENSNTIRLRHTTRTQGKTSPGPSAATASKTNALPSGPPRLKNGRISSGGRARGISLPIEQLSYDPSFDAHDALEEPDLANRTLRNSTYGPDDSTPCGSAWSHPDREHCDNCSEGQGLPEGPEGTEGETRLGETRWGETRSGQDRKRCADGQEDRSPVVSVAAPIIIDGNDLLRGQKIVKHYALVLVRGLWMKQLTELLDEHCLFTSLSPDLRILEITSMEGEVVEFPLECLVRLTTKVRTAEEKEEIHAARAKLRMHTYCERRVSYSRTDENALAPDFVVMLDFPGRRLAFVFNDPLHCERFSRCVWIIRNLQMNYQQQVCPPPPFTL</sequence>
<dbReference type="AlphaFoldDB" id="A0A023AYR5"/>